<evidence type="ECO:0000313" key="1">
    <source>
        <dbReference type="EMBL" id="KAL0114007.1"/>
    </source>
</evidence>
<dbReference type="AlphaFoldDB" id="A0AAW2FIL3"/>
<keyword evidence="2" id="KW-1185">Reference proteome</keyword>
<protein>
    <submittedName>
        <fullName evidence="1">Uncharacterized protein</fullName>
    </submittedName>
</protein>
<name>A0AAW2FIL3_9HYME</name>
<evidence type="ECO:0000313" key="2">
    <source>
        <dbReference type="Proteomes" id="UP001430953"/>
    </source>
</evidence>
<gene>
    <name evidence="1" type="ORF">PUN28_011371</name>
</gene>
<dbReference type="Proteomes" id="UP001430953">
    <property type="component" value="Unassembled WGS sequence"/>
</dbReference>
<comment type="caution">
    <text evidence="1">The sequence shown here is derived from an EMBL/GenBank/DDBJ whole genome shotgun (WGS) entry which is preliminary data.</text>
</comment>
<sequence length="60" mass="6923">MIKIKQKKKKKKSLSIVYVCMGSQGAVGTRLRKGESRPWRRGSWIRYPPGSRRLCESTLT</sequence>
<proteinExistence type="predicted"/>
<organism evidence="1 2">
    <name type="scientific">Cardiocondyla obscurior</name>
    <dbReference type="NCBI Taxonomy" id="286306"/>
    <lineage>
        <taxon>Eukaryota</taxon>
        <taxon>Metazoa</taxon>
        <taxon>Ecdysozoa</taxon>
        <taxon>Arthropoda</taxon>
        <taxon>Hexapoda</taxon>
        <taxon>Insecta</taxon>
        <taxon>Pterygota</taxon>
        <taxon>Neoptera</taxon>
        <taxon>Endopterygota</taxon>
        <taxon>Hymenoptera</taxon>
        <taxon>Apocrita</taxon>
        <taxon>Aculeata</taxon>
        <taxon>Formicoidea</taxon>
        <taxon>Formicidae</taxon>
        <taxon>Myrmicinae</taxon>
        <taxon>Cardiocondyla</taxon>
    </lineage>
</organism>
<dbReference type="EMBL" id="JADYXP020000011">
    <property type="protein sequence ID" value="KAL0114007.1"/>
    <property type="molecule type" value="Genomic_DNA"/>
</dbReference>
<accession>A0AAW2FIL3</accession>
<reference evidence="1 2" key="1">
    <citation type="submission" date="2023-03" db="EMBL/GenBank/DDBJ databases">
        <title>High recombination rates correlate with genetic variation in Cardiocondyla obscurior ants.</title>
        <authorList>
            <person name="Errbii M."/>
        </authorList>
    </citation>
    <scope>NUCLEOTIDE SEQUENCE [LARGE SCALE GENOMIC DNA]</scope>
    <source>
        <strain evidence="1">Alpha-2009</strain>
        <tissue evidence="1">Whole body</tissue>
    </source>
</reference>